<evidence type="ECO:0000313" key="2">
    <source>
        <dbReference type="EMBL" id="OGF56914.1"/>
    </source>
</evidence>
<protein>
    <recommendedName>
        <fullName evidence="4">CDP-alcohol phosphatidyltransferase</fullName>
    </recommendedName>
</protein>
<dbReference type="Gene3D" id="1.20.120.1760">
    <property type="match status" value="1"/>
</dbReference>
<accession>A0A1F5V0G7</accession>
<evidence type="ECO:0000313" key="3">
    <source>
        <dbReference type="Proteomes" id="UP000179157"/>
    </source>
</evidence>
<comment type="caution">
    <text evidence="2">The sequence shown here is derived from an EMBL/GenBank/DDBJ whole genome shotgun (WGS) entry which is preliminary data.</text>
</comment>
<keyword evidence="1" id="KW-1133">Transmembrane helix</keyword>
<dbReference type="STRING" id="1817864.A2Z21_07370"/>
<feature type="transmembrane region" description="Helical" evidence="1">
    <location>
        <begin position="145"/>
        <end position="163"/>
    </location>
</feature>
<feature type="transmembrane region" description="Helical" evidence="1">
    <location>
        <begin position="121"/>
        <end position="139"/>
    </location>
</feature>
<feature type="transmembrane region" description="Helical" evidence="1">
    <location>
        <begin position="7"/>
        <end position="24"/>
    </location>
</feature>
<gene>
    <name evidence="2" type="ORF">A2Z21_07370</name>
</gene>
<dbReference type="InterPro" id="IPR043130">
    <property type="entry name" value="CDP-OH_PTrfase_TM_dom"/>
</dbReference>
<reference evidence="2 3" key="1">
    <citation type="journal article" date="2016" name="Nat. Commun.">
        <title>Thousands of microbial genomes shed light on interconnected biogeochemical processes in an aquifer system.</title>
        <authorList>
            <person name="Anantharaman K."/>
            <person name="Brown C.T."/>
            <person name="Hug L.A."/>
            <person name="Sharon I."/>
            <person name="Castelle C.J."/>
            <person name="Probst A.J."/>
            <person name="Thomas B.C."/>
            <person name="Singh A."/>
            <person name="Wilkins M.J."/>
            <person name="Karaoz U."/>
            <person name="Brodie E.L."/>
            <person name="Williams K.H."/>
            <person name="Hubbard S.S."/>
            <person name="Banfield J.F."/>
        </authorList>
    </citation>
    <scope>NUCLEOTIDE SEQUENCE [LARGE SCALE GENOMIC DNA]</scope>
    <source>
        <strain evidence="3">RBG_16_55_9</strain>
    </source>
</reference>
<dbReference type="AlphaFoldDB" id="A0A1F5V0G7"/>
<evidence type="ECO:0008006" key="4">
    <source>
        <dbReference type="Google" id="ProtNLM"/>
    </source>
</evidence>
<keyword evidence="1" id="KW-0812">Transmembrane</keyword>
<dbReference type="Proteomes" id="UP000179157">
    <property type="component" value="Unassembled WGS sequence"/>
</dbReference>
<proteinExistence type="predicted"/>
<name>A0A1F5V0G7_FRAXR</name>
<feature type="transmembrane region" description="Helical" evidence="1">
    <location>
        <begin position="98"/>
        <end position="114"/>
    </location>
</feature>
<sequence length="180" mass="19686">MKKLADLLTASRALIAIFIVALSLEGKGALPLVILLIILGWTTDILDGRLAQRARSGASSDPSSSESTSWLGEHDFLLDMTMVFASLVYLTASGFIELQLALGYTLIAAIFILWSSGSKSVTELFAFPVVALPLIIAYQEAPWAAYAYIVWIILALISCWERFSGVVREFIAGMKQLRKI</sequence>
<dbReference type="EMBL" id="MFGX01000023">
    <property type="protein sequence ID" value="OGF56914.1"/>
    <property type="molecule type" value="Genomic_DNA"/>
</dbReference>
<evidence type="ECO:0000256" key="1">
    <source>
        <dbReference type="SAM" id="Phobius"/>
    </source>
</evidence>
<keyword evidence="1" id="KW-0472">Membrane</keyword>
<organism evidence="2 3">
    <name type="scientific">Fraserbacteria sp. (strain RBG_16_55_9)</name>
    <dbReference type="NCBI Taxonomy" id="1817864"/>
    <lineage>
        <taxon>Bacteria</taxon>
        <taxon>Candidatus Fraseribacteriota</taxon>
    </lineage>
</organism>